<dbReference type="EMBL" id="JBGMDY010000004">
    <property type="protein sequence ID" value="KAL2336782.1"/>
    <property type="molecule type" value="Genomic_DNA"/>
</dbReference>
<name>A0ABD1MMM7_9FABA</name>
<evidence type="ECO:0000256" key="4">
    <source>
        <dbReference type="ARBA" id="ARBA00022741"/>
    </source>
</evidence>
<dbReference type="InterPro" id="IPR044746">
    <property type="entry name" value="ABCC_6TM_D1"/>
</dbReference>
<dbReference type="GO" id="GO:0005524">
    <property type="term" value="F:ATP binding"/>
    <property type="evidence" value="ECO:0007669"/>
    <property type="project" value="UniProtKB-KW"/>
</dbReference>
<dbReference type="InterPro" id="IPR036640">
    <property type="entry name" value="ABC1_TM_sf"/>
</dbReference>
<evidence type="ECO:0000313" key="10">
    <source>
        <dbReference type="EMBL" id="KAL2336782.1"/>
    </source>
</evidence>
<dbReference type="AlphaFoldDB" id="A0ABD1MMM7"/>
<dbReference type="PANTHER" id="PTHR24223">
    <property type="entry name" value="ATP-BINDING CASSETTE SUB-FAMILY C"/>
    <property type="match status" value="1"/>
</dbReference>
<feature type="domain" description="ABC transmembrane type-1" evidence="9">
    <location>
        <begin position="309"/>
        <end position="508"/>
    </location>
</feature>
<keyword evidence="4" id="KW-0547">Nucleotide-binding</keyword>
<sequence>MFSVSSLLFLMHSVTDILFKPIFLNALSASLHFLLLLALSLSWVWNIIKFSAEPGEEDSREKDKPHNTNTLFKTNVLCSVALSGFSLILCLFNCFDWYTSGWSEPKNVVIVTLFGLSLKTLAWGVVSGFFYKGFLKFSFFFRGWCGFWLFVSCYSLVVDIAVLHGRPTQYLVSDSVSTCAGLFFCYMGYFVMNKDHVQQNEDSEGIRESLLNRDAKDTKGGDAVTPYARAGIFSILTFSWIGPLVAVRNEKTLDLEDVPQLYTENSVVGAFPCLREKLEADCGGANATNSVTTLKLVKSLLVSAWKKILFTACLAFLNSLASYVGPYLVDSFVQYLGGRRQYENQGYVLVSAFFFAKVVECLTHRHWFFRLQQIGIRSRAVLVTLIYNKALTLSCRSKQGHTSGEIINLMTVDAERVGDFSWYLHDLWLVALEVALALLILYKNLGLASIAALVATIIVMLANAPLGTLQEKYQSKLMESKDTRMKATSEIIRDMRILKFQGWEMKFL</sequence>
<dbReference type="GO" id="GO:0016020">
    <property type="term" value="C:membrane"/>
    <property type="evidence" value="ECO:0007669"/>
    <property type="project" value="UniProtKB-SubCell"/>
</dbReference>
<protein>
    <recommendedName>
        <fullName evidence="9">ABC transmembrane type-1 domain-containing protein</fullName>
    </recommendedName>
</protein>
<dbReference type="InterPro" id="IPR050173">
    <property type="entry name" value="ABC_transporter_C-like"/>
</dbReference>
<feature type="transmembrane region" description="Helical" evidence="8">
    <location>
        <begin position="71"/>
        <end position="98"/>
    </location>
</feature>
<dbReference type="FunFam" id="1.20.1560.10:FF:000003">
    <property type="entry name" value="ABC transporter C family member 10"/>
    <property type="match status" value="1"/>
</dbReference>
<evidence type="ECO:0000256" key="1">
    <source>
        <dbReference type="ARBA" id="ARBA00004141"/>
    </source>
</evidence>
<proteinExistence type="predicted"/>
<dbReference type="SUPFAM" id="SSF90123">
    <property type="entry name" value="ABC transporter transmembrane region"/>
    <property type="match status" value="1"/>
</dbReference>
<reference evidence="10 11" key="1">
    <citation type="submission" date="2024-08" db="EMBL/GenBank/DDBJ databases">
        <title>Insights into the chromosomal genome structure of Flemingia macrophylla.</title>
        <authorList>
            <person name="Ding Y."/>
            <person name="Zhao Y."/>
            <person name="Bi W."/>
            <person name="Wu M."/>
            <person name="Zhao G."/>
            <person name="Gong Y."/>
            <person name="Li W."/>
            <person name="Zhang P."/>
        </authorList>
    </citation>
    <scope>NUCLEOTIDE SEQUENCE [LARGE SCALE GENOMIC DNA]</scope>
    <source>
        <strain evidence="10">DYQJB</strain>
        <tissue evidence="10">Leaf</tissue>
    </source>
</reference>
<organism evidence="10 11">
    <name type="scientific">Flemingia macrophylla</name>
    <dbReference type="NCBI Taxonomy" id="520843"/>
    <lineage>
        <taxon>Eukaryota</taxon>
        <taxon>Viridiplantae</taxon>
        <taxon>Streptophyta</taxon>
        <taxon>Embryophyta</taxon>
        <taxon>Tracheophyta</taxon>
        <taxon>Spermatophyta</taxon>
        <taxon>Magnoliopsida</taxon>
        <taxon>eudicotyledons</taxon>
        <taxon>Gunneridae</taxon>
        <taxon>Pentapetalae</taxon>
        <taxon>rosids</taxon>
        <taxon>fabids</taxon>
        <taxon>Fabales</taxon>
        <taxon>Fabaceae</taxon>
        <taxon>Papilionoideae</taxon>
        <taxon>50 kb inversion clade</taxon>
        <taxon>NPAAA clade</taxon>
        <taxon>indigoferoid/millettioid clade</taxon>
        <taxon>Phaseoleae</taxon>
        <taxon>Flemingia</taxon>
    </lineage>
</organism>
<evidence type="ECO:0000256" key="7">
    <source>
        <dbReference type="ARBA" id="ARBA00023136"/>
    </source>
</evidence>
<evidence type="ECO:0000313" key="11">
    <source>
        <dbReference type="Proteomes" id="UP001603857"/>
    </source>
</evidence>
<evidence type="ECO:0000256" key="6">
    <source>
        <dbReference type="ARBA" id="ARBA00022989"/>
    </source>
</evidence>
<dbReference type="PANTHER" id="PTHR24223:SF181">
    <property type="entry name" value="ABC TRANSPORTER C FAMILY MEMBER 3"/>
    <property type="match status" value="1"/>
</dbReference>
<feature type="transmembrane region" description="Helical" evidence="8">
    <location>
        <begin position="345"/>
        <end position="363"/>
    </location>
</feature>
<evidence type="ECO:0000256" key="2">
    <source>
        <dbReference type="ARBA" id="ARBA00022448"/>
    </source>
</evidence>
<comment type="caution">
    <text evidence="10">The sequence shown here is derived from an EMBL/GenBank/DDBJ whole genome shotgun (WGS) entry which is preliminary data.</text>
</comment>
<evidence type="ECO:0000256" key="5">
    <source>
        <dbReference type="ARBA" id="ARBA00022840"/>
    </source>
</evidence>
<evidence type="ECO:0000256" key="8">
    <source>
        <dbReference type="SAM" id="Phobius"/>
    </source>
</evidence>
<feature type="transmembrane region" description="Helical" evidence="8">
    <location>
        <begin position="29"/>
        <end position="50"/>
    </location>
</feature>
<feature type="transmembrane region" description="Helical" evidence="8">
    <location>
        <begin position="143"/>
        <end position="164"/>
    </location>
</feature>
<feature type="transmembrane region" description="Helical" evidence="8">
    <location>
        <begin position="110"/>
        <end position="131"/>
    </location>
</feature>
<keyword evidence="6 8" id="KW-1133">Transmembrane helix</keyword>
<feature type="transmembrane region" description="Helical" evidence="8">
    <location>
        <begin position="170"/>
        <end position="191"/>
    </location>
</feature>
<evidence type="ECO:0000259" key="9">
    <source>
        <dbReference type="PROSITE" id="PS50929"/>
    </source>
</evidence>
<dbReference type="Proteomes" id="UP001603857">
    <property type="component" value="Unassembled WGS sequence"/>
</dbReference>
<comment type="subcellular location">
    <subcellularLocation>
        <location evidence="1">Membrane</location>
        <topology evidence="1">Multi-pass membrane protein</topology>
    </subcellularLocation>
</comment>
<dbReference type="CDD" id="cd18579">
    <property type="entry name" value="ABC_6TM_ABCC_D1"/>
    <property type="match status" value="1"/>
</dbReference>
<keyword evidence="11" id="KW-1185">Reference proteome</keyword>
<dbReference type="PROSITE" id="PS50929">
    <property type="entry name" value="ABC_TM1F"/>
    <property type="match status" value="1"/>
</dbReference>
<keyword evidence="5" id="KW-0067">ATP-binding</keyword>
<feature type="transmembrane region" description="Helical" evidence="8">
    <location>
        <begin position="448"/>
        <end position="469"/>
    </location>
</feature>
<dbReference type="Pfam" id="PF00664">
    <property type="entry name" value="ABC_membrane"/>
    <property type="match status" value="1"/>
</dbReference>
<dbReference type="InterPro" id="IPR011527">
    <property type="entry name" value="ABC1_TM_dom"/>
</dbReference>
<feature type="transmembrane region" description="Helical" evidence="8">
    <location>
        <begin position="308"/>
        <end position="325"/>
    </location>
</feature>
<keyword evidence="3 8" id="KW-0812">Transmembrane</keyword>
<accession>A0ABD1MMM7</accession>
<evidence type="ECO:0000256" key="3">
    <source>
        <dbReference type="ARBA" id="ARBA00022692"/>
    </source>
</evidence>
<dbReference type="Gene3D" id="1.20.1560.10">
    <property type="entry name" value="ABC transporter type 1, transmembrane domain"/>
    <property type="match status" value="1"/>
</dbReference>
<keyword evidence="7 8" id="KW-0472">Membrane</keyword>
<keyword evidence="2" id="KW-0813">Transport</keyword>
<gene>
    <name evidence="10" type="ORF">Fmac_011228</name>
</gene>
<feature type="transmembrane region" description="Helical" evidence="8">
    <location>
        <begin position="420"/>
        <end position="442"/>
    </location>
</feature>